<evidence type="ECO:0000259" key="5">
    <source>
        <dbReference type="Pfam" id="PF00884"/>
    </source>
</evidence>
<dbReference type="PROSITE" id="PS51257">
    <property type="entry name" value="PROKAR_LIPOPROTEIN"/>
    <property type="match status" value="1"/>
</dbReference>
<protein>
    <submittedName>
        <fullName evidence="6">Arylsulfatase A-like enzyme</fullName>
    </submittedName>
</protein>
<feature type="domain" description="Sulfatase N-terminal" evidence="5">
    <location>
        <begin position="25"/>
        <end position="340"/>
    </location>
</feature>
<keyword evidence="3" id="KW-0378">Hydrolase</keyword>
<evidence type="ECO:0000256" key="3">
    <source>
        <dbReference type="ARBA" id="ARBA00022801"/>
    </source>
</evidence>
<sequence length="592" mass="66346">MHWKTHLFLITLVGLFLACKPSTPPNIILIVTDDQGWGDVGFHGNEIVKTPQLDAFAKNAVELTNYHSGTTCTPTRAAIMTGRNSNRNGAWHTIAGASILNADEQTIAEVFQQNGYRTGMIGKWHLGDNYPYRPQDRGFEETFYLGGGGVQQTPDYWNNDYFDDTYFRNGVPEKTKGYCTDVWFDEALKFIGGADEKPFFLYLATNAAHGPFNVPPAYREMYADSELNSKQKNFYGMLTNLDDNFGKLEKYLKDNKLLDNTILIYTTDNGTAGGIGYNRKLEKTVGFNPLRGTKGSHYDGGHRVPFLIHWPAGGLTGGQKVDELTASVDLLPTLSSLAGIPLSLDRPLDGADVSPVLTGQKTTPTRMLVVDTQRNQWPEKYRNPCVMDGPWRLVNHKELYNIEEDPKQQNDLANQHPDRVKDMQNFYDKWWASTVDDWEHSAIYLGAAENPTTITIHDMHPDSTGAIPWNQNQVRMGKISTPGYYEINVAEAGRYQFELARWPFEAGLKLNSTVEAIPDLPHREGLSAGNRVVLTSSQVMLAGTQQSVEIQPDAPHASMEIEVPAGKTQLRASFLTQKNEHFPAYYIRVTKL</sequence>
<dbReference type="GO" id="GO:0046872">
    <property type="term" value="F:metal ion binding"/>
    <property type="evidence" value="ECO:0007669"/>
    <property type="project" value="UniProtKB-KW"/>
</dbReference>
<proteinExistence type="inferred from homology"/>
<keyword evidence="2" id="KW-0479">Metal-binding</keyword>
<evidence type="ECO:0000256" key="1">
    <source>
        <dbReference type="ARBA" id="ARBA00008779"/>
    </source>
</evidence>
<keyword evidence="4" id="KW-0106">Calcium</keyword>
<comment type="similarity">
    <text evidence="1">Belongs to the sulfatase family.</text>
</comment>
<dbReference type="GO" id="GO:0004065">
    <property type="term" value="F:arylsulfatase activity"/>
    <property type="evidence" value="ECO:0007669"/>
    <property type="project" value="TreeGrafter"/>
</dbReference>
<evidence type="ECO:0000313" key="6">
    <source>
        <dbReference type="EMBL" id="RED96021.1"/>
    </source>
</evidence>
<evidence type="ECO:0000256" key="2">
    <source>
        <dbReference type="ARBA" id="ARBA00022723"/>
    </source>
</evidence>
<dbReference type="CDD" id="cd16146">
    <property type="entry name" value="ARS_like"/>
    <property type="match status" value="1"/>
</dbReference>
<evidence type="ECO:0000313" key="7">
    <source>
        <dbReference type="Proteomes" id="UP000256779"/>
    </source>
</evidence>
<dbReference type="AlphaFoldDB" id="A0A3D9L0Q7"/>
<name>A0A3D9L0Q7_MARFU</name>
<dbReference type="Gene3D" id="3.30.1120.10">
    <property type="match status" value="1"/>
</dbReference>
<dbReference type="InterPro" id="IPR024607">
    <property type="entry name" value="Sulfatase_CS"/>
</dbReference>
<accession>A0A3D9L0Q7</accession>
<dbReference type="RefSeq" id="WP_170148050.1">
    <property type="nucleotide sequence ID" value="NZ_QREG01000016.1"/>
</dbReference>
<dbReference type="Gene3D" id="3.40.720.10">
    <property type="entry name" value="Alkaline Phosphatase, subunit A"/>
    <property type="match status" value="1"/>
</dbReference>
<dbReference type="Proteomes" id="UP000256779">
    <property type="component" value="Unassembled WGS sequence"/>
</dbReference>
<dbReference type="InterPro" id="IPR000917">
    <property type="entry name" value="Sulfatase_N"/>
</dbReference>
<reference evidence="6 7" key="1">
    <citation type="submission" date="2018-07" db="EMBL/GenBank/DDBJ databases">
        <title>Genomic Encyclopedia of Type Strains, Phase IV (KMG-IV): sequencing the most valuable type-strain genomes for metagenomic binning, comparative biology and taxonomic classification.</title>
        <authorList>
            <person name="Goeker M."/>
        </authorList>
    </citation>
    <scope>NUCLEOTIDE SEQUENCE [LARGE SCALE GENOMIC DNA]</scope>
    <source>
        <strain evidence="6 7">DSM 4134</strain>
    </source>
</reference>
<dbReference type="PANTHER" id="PTHR42693:SF53">
    <property type="entry name" value="ENDO-4-O-SULFATASE"/>
    <property type="match status" value="1"/>
</dbReference>
<comment type="caution">
    <text evidence="6">The sequence shown here is derived from an EMBL/GenBank/DDBJ whole genome shotgun (WGS) entry which is preliminary data.</text>
</comment>
<dbReference type="Pfam" id="PF00884">
    <property type="entry name" value="Sulfatase"/>
    <property type="match status" value="1"/>
</dbReference>
<dbReference type="InterPro" id="IPR017850">
    <property type="entry name" value="Alkaline_phosphatase_core_sf"/>
</dbReference>
<dbReference type="PROSITE" id="PS00149">
    <property type="entry name" value="SULFATASE_2"/>
    <property type="match status" value="1"/>
</dbReference>
<keyword evidence="7" id="KW-1185">Reference proteome</keyword>
<dbReference type="SUPFAM" id="SSF53649">
    <property type="entry name" value="Alkaline phosphatase-like"/>
    <property type="match status" value="1"/>
</dbReference>
<evidence type="ECO:0000256" key="4">
    <source>
        <dbReference type="ARBA" id="ARBA00022837"/>
    </source>
</evidence>
<dbReference type="PANTHER" id="PTHR42693">
    <property type="entry name" value="ARYLSULFATASE FAMILY MEMBER"/>
    <property type="match status" value="1"/>
</dbReference>
<dbReference type="InterPro" id="IPR050738">
    <property type="entry name" value="Sulfatase"/>
</dbReference>
<dbReference type="EMBL" id="QREG01000016">
    <property type="protein sequence ID" value="RED96021.1"/>
    <property type="molecule type" value="Genomic_DNA"/>
</dbReference>
<gene>
    <name evidence="6" type="ORF">C7460_11679</name>
</gene>
<organism evidence="6 7">
    <name type="scientific">Marinoscillum furvescens DSM 4134</name>
    <dbReference type="NCBI Taxonomy" id="1122208"/>
    <lineage>
        <taxon>Bacteria</taxon>
        <taxon>Pseudomonadati</taxon>
        <taxon>Bacteroidota</taxon>
        <taxon>Cytophagia</taxon>
        <taxon>Cytophagales</taxon>
        <taxon>Reichenbachiellaceae</taxon>
        <taxon>Marinoscillum</taxon>
    </lineage>
</organism>